<dbReference type="EMBL" id="JAMKOV010000007">
    <property type="protein sequence ID" value="KAI8038501.1"/>
    <property type="molecule type" value="Genomic_DNA"/>
</dbReference>
<reference evidence="2" key="1">
    <citation type="journal article" date="2023" name="Genome Biol. Evol.">
        <title>Long-read-based Genome Assembly of Drosophila gunungcola Reveals Fewer Chemosensory Genes in Flower-breeding Species.</title>
        <authorList>
            <person name="Negi A."/>
            <person name="Liao B.Y."/>
            <person name="Yeh S.D."/>
        </authorList>
    </citation>
    <scope>NUCLEOTIDE SEQUENCE</scope>
    <source>
        <strain evidence="2">Sukarami</strain>
    </source>
</reference>
<proteinExistence type="predicted"/>
<keyword evidence="1" id="KW-0812">Transmembrane</keyword>
<accession>A0A9P9YKB0</accession>
<sequence length="166" mass="18642">MTIIVKALAQLNRGRQQCRCCVGVYIAVAVAVADVAVAQVAAWLSCCWPVSAPVPVPVLVCGAYLGLLQHAIYKCAWDRLCRLVAGSNAVCPEYRRTHYRTVSPSAWPIMLSLSEGASIYEFIVRLSAQEMFCRHDGFFIDGLIIGRNHTIPKAAKWDLCEWWRWW</sequence>
<comment type="caution">
    <text evidence="2">The sequence shown here is derived from an EMBL/GenBank/DDBJ whole genome shotgun (WGS) entry which is preliminary data.</text>
</comment>
<feature type="transmembrane region" description="Helical" evidence="1">
    <location>
        <begin position="54"/>
        <end position="73"/>
    </location>
</feature>
<evidence type="ECO:0000313" key="3">
    <source>
        <dbReference type="Proteomes" id="UP001059596"/>
    </source>
</evidence>
<dbReference type="Proteomes" id="UP001059596">
    <property type="component" value="Unassembled WGS sequence"/>
</dbReference>
<keyword evidence="1" id="KW-1133">Transmembrane helix</keyword>
<protein>
    <submittedName>
        <fullName evidence="2">Uncharacterized protein</fullName>
    </submittedName>
</protein>
<organism evidence="2 3">
    <name type="scientific">Drosophila gunungcola</name>
    <name type="common">fruit fly</name>
    <dbReference type="NCBI Taxonomy" id="103775"/>
    <lineage>
        <taxon>Eukaryota</taxon>
        <taxon>Metazoa</taxon>
        <taxon>Ecdysozoa</taxon>
        <taxon>Arthropoda</taxon>
        <taxon>Hexapoda</taxon>
        <taxon>Insecta</taxon>
        <taxon>Pterygota</taxon>
        <taxon>Neoptera</taxon>
        <taxon>Endopterygota</taxon>
        <taxon>Diptera</taxon>
        <taxon>Brachycera</taxon>
        <taxon>Muscomorpha</taxon>
        <taxon>Ephydroidea</taxon>
        <taxon>Drosophilidae</taxon>
        <taxon>Drosophila</taxon>
        <taxon>Sophophora</taxon>
    </lineage>
</organism>
<gene>
    <name evidence="2" type="ORF">M5D96_008401</name>
</gene>
<feature type="transmembrane region" description="Helical" evidence="1">
    <location>
        <begin position="20"/>
        <end position="42"/>
    </location>
</feature>
<keyword evidence="3" id="KW-1185">Reference proteome</keyword>
<evidence type="ECO:0000313" key="2">
    <source>
        <dbReference type="EMBL" id="KAI8038501.1"/>
    </source>
</evidence>
<keyword evidence="1" id="KW-0472">Membrane</keyword>
<evidence type="ECO:0000256" key="1">
    <source>
        <dbReference type="SAM" id="Phobius"/>
    </source>
</evidence>
<dbReference type="AlphaFoldDB" id="A0A9P9YKB0"/>
<name>A0A9P9YKB0_9MUSC</name>